<feature type="compositionally biased region" description="Basic and acidic residues" evidence="4">
    <location>
        <begin position="1851"/>
        <end position="1894"/>
    </location>
</feature>
<evidence type="ECO:0000259" key="5">
    <source>
        <dbReference type="Pfam" id="PF05205"/>
    </source>
</evidence>
<feature type="region of interest" description="Disordered" evidence="4">
    <location>
        <begin position="725"/>
        <end position="817"/>
    </location>
</feature>
<comment type="similarity">
    <text evidence="2">Belongs to the BOD1 family.</text>
</comment>
<protein>
    <submittedName>
        <fullName evidence="7">Biorientation of chromosomes in cell division protein 1-like 1</fullName>
    </submittedName>
</protein>
<feature type="compositionally biased region" description="Basic and acidic residues" evidence="4">
    <location>
        <begin position="603"/>
        <end position="615"/>
    </location>
</feature>
<dbReference type="OrthoDB" id="7605699at2759"/>
<feature type="compositionally biased region" description="Acidic residues" evidence="4">
    <location>
        <begin position="387"/>
        <end position="403"/>
    </location>
</feature>
<feature type="region of interest" description="Disordered" evidence="4">
    <location>
        <begin position="1251"/>
        <end position="1316"/>
    </location>
</feature>
<feature type="compositionally biased region" description="Basic and acidic residues" evidence="4">
    <location>
        <begin position="490"/>
        <end position="512"/>
    </location>
</feature>
<feature type="region of interest" description="Disordered" evidence="4">
    <location>
        <begin position="1028"/>
        <end position="1178"/>
    </location>
</feature>
<feature type="compositionally biased region" description="Polar residues" evidence="4">
    <location>
        <begin position="1097"/>
        <end position="1113"/>
    </location>
</feature>
<feature type="region of interest" description="Disordered" evidence="4">
    <location>
        <begin position="184"/>
        <end position="355"/>
    </location>
</feature>
<dbReference type="InterPro" id="IPR043244">
    <property type="entry name" value="BOD1L1"/>
</dbReference>
<feature type="compositionally biased region" description="Basic and acidic residues" evidence="4">
    <location>
        <begin position="281"/>
        <end position="355"/>
    </location>
</feature>
<feature type="compositionally biased region" description="Low complexity" evidence="4">
    <location>
        <begin position="620"/>
        <end position="629"/>
    </location>
</feature>
<organism evidence="6 7">
    <name type="scientific">Hipposideros armiger</name>
    <name type="common">Great Himalayan leaf-nosed bat</name>
    <dbReference type="NCBI Taxonomy" id="186990"/>
    <lineage>
        <taxon>Eukaryota</taxon>
        <taxon>Metazoa</taxon>
        <taxon>Chordata</taxon>
        <taxon>Craniata</taxon>
        <taxon>Vertebrata</taxon>
        <taxon>Euteleostomi</taxon>
        <taxon>Mammalia</taxon>
        <taxon>Eutheria</taxon>
        <taxon>Laurasiatheria</taxon>
        <taxon>Chiroptera</taxon>
        <taxon>Yinpterochiroptera</taxon>
        <taxon>Rhinolophoidea</taxon>
        <taxon>Hipposideridae</taxon>
        <taxon>Hipposideros</taxon>
    </lineage>
</organism>
<feature type="region of interest" description="Disordered" evidence="4">
    <location>
        <begin position="910"/>
        <end position="940"/>
    </location>
</feature>
<keyword evidence="3" id="KW-0158">Chromosome</keyword>
<feature type="compositionally biased region" description="Low complexity" evidence="4">
    <location>
        <begin position="184"/>
        <end position="197"/>
    </location>
</feature>
<dbReference type="Pfam" id="PF05205">
    <property type="entry name" value="COMPASS-Shg1"/>
    <property type="match status" value="1"/>
</dbReference>
<feature type="compositionally biased region" description="Low complexity" evidence="4">
    <location>
        <begin position="1165"/>
        <end position="1178"/>
    </location>
</feature>
<feature type="region of interest" description="Disordered" evidence="4">
    <location>
        <begin position="481"/>
        <end position="635"/>
    </location>
</feature>
<comment type="subcellular location">
    <subcellularLocation>
        <location evidence="1">Chromosome</location>
    </subcellularLocation>
</comment>
<dbReference type="InterPro" id="IPR055264">
    <property type="entry name" value="BOD1/SHG1_dom"/>
</dbReference>
<dbReference type="GeneID" id="109390255"/>
<feature type="compositionally biased region" description="Basic residues" evidence="4">
    <location>
        <begin position="1895"/>
        <end position="1904"/>
    </location>
</feature>
<evidence type="ECO:0000256" key="1">
    <source>
        <dbReference type="ARBA" id="ARBA00004286"/>
    </source>
</evidence>
<feature type="compositionally biased region" description="Basic and acidic residues" evidence="4">
    <location>
        <begin position="215"/>
        <end position="232"/>
    </location>
</feature>
<accession>A0A8B7SHD5</accession>
<feature type="compositionally biased region" description="Basic and acidic residues" evidence="4">
    <location>
        <begin position="2110"/>
        <end position="2122"/>
    </location>
</feature>
<feature type="compositionally biased region" description="Basic and acidic residues" evidence="4">
    <location>
        <begin position="534"/>
        <end position="547"/>
    </location>
</feature>
<name>A0A8B7SHD5_HIPAR</name>
<feature type="region of interest" description="Disordered" evidence="4">
    <location>
        <begin position="1736"/>
        <end position="2122"/>
    </location>
</feature>
<feature type="region of interest" description="Disordered" evidence="4">
    <location>
        <begin position="672"/>
        <end position="694"/>
    </location>
</feature>
<feature type="region of interest" description="Disordered" evidence="4">
    <location>
        <begin position="383"/>
        <end position="403"/>
    </location>
</feature>
<sequence length="2122" mass="223434">PGAGPGASGAGGTGAGAGDPQLVAMIVNHLKSQGLFDQFRRDCLADVDTKPAYQNLRQRVDNFVANHLATHTWSPHLNKNQLRNNIRQQVLKSGMLESGIDRIISQVVDPKINHTFRPQVEKAVHEFLATLNPKEEAGGSSAPDEERPDASVITQGVPAPGPSANVASDAMSILETITSLNQEASAARASTETANAKASERGSKKLPSQPSADAGPEKERSSEDVADKEKPPPDSVGEGQEAVPKPEEFSDLPCPAEEIKNHTKESNSAILLSKDVQQESSDQKNKSTDKGEKKPDSNEKGERKKEKKEKTEKKLDHSKRSEDIQKVKDEKQAKDKEVECSKLPSEKNSNKAKTIEGTKEDCPVIDSDVDGLTDITVSSVHTSDLSSFEEDTEEEVVMSDSMEEGEITSDGKAFYLVMPLESFPSSMVFTLTSLYLCLLIASFLGKTSVDLEESSTKSLEPKAPRIKEVLKERKVLEKKVALSKKRKKDSRNVEENSKKKQQAEEDSKETLRMSEVSPSESDRAQKNLKNTRPTAERGDAVLEHSTDLDPSPSLSSGTVVPQKQAQDSGVIPIVNKRTVLEGGPASTSPADHSGSPSQSLTVRESEVPRTSDSKEGGTVSTADTAAKASTDSKRHIPEGYQAAVLHSNPGKANMPFGSELTGTIMENETVNKDSSSMDMARKGSDLSTEPTSKQAVRTVVENGKRYGIAVDHIVGKSTEQDAKTVELKQSRGPGDVENTSIAVERRNENSEVDTSAGRNAAVSALHQRSGQLENVTAGSAKAEKTSAATSTEGKDKGIIGDPVKAGNPTTTSSETGAGQVAVPCTSIEADEGLITGACCRNNPLRVGAEASEGTVFAAAEEGGGVVTEGFAESETFLTSTKEGESGECAVAGAEGRAADPVPLAAPVEDSVNSAVTEEKDDAVTSAGSEEKCGGSSNRDSEIVEGTVTFISEVESDGAVTSAGTEIRAGSLSSEELDGFQRTVTRTGPKKETEGTVTCTGAERRSDHFALCAVTGAGPQEERMVTGAAVVLVDDDTPPGTSATQEGDGSVNDGTEGESAVTSTGITEEDGEGPASCSGSEESGEGFAISSESEENGESTMDSTVAKEVTNTASVAVGPCDDEGVVTSTGAKEEDEEGEGVVTSTGRGNEVGHASTCTGIEEESEGVSVCGSAEGDSPIGTAVGHVAVVSGAAPEYEVHHTSPREKEEEGVITSVENEECDDLMASTASDSVNNQACLAGGKSEGTGLMISTSTTNGYTTQSSTVVDVEQGHSGAPRSEDGLEGTSRHTEDFEAPMPSAASGEESQPTAMRSEDKDECAMISTSIEEELEVPVSSAATVVCAGRQQPATPAEGRAKGPGSVSTDDFEVPMPSAPTEVASPHASTSKEDKDDALISTSIAEECEASVSGVGAESTNERSATAMEEKDGSAVISTSSGEECEGPVSSAIPQEQVRPLVTPAEEISDTAMISTSTSEGREAVMRGSVPQEADQPPAARMEDPSDAAVISTSTAECVLLATGLDRHEENHPTASNPEGKADLSAAKESMCEAPMPSLMAENTCPCPGPFAEGKGVSAEEGRDRAPVSVLPAEGGQPDEKGVLMGSVPTEEESPEAGMARDRATASCSAGRGVARTADSPVHLRGPEPTSGQTTEDTSVSIRSLTAASTGANIANDMPHVRDATAELSSLPPAQREPEGSLKTTTAECINGREAEVAPSHSALSAAHGVALPAPTGVLDLTRKSGPSGKWTAQASAAKAEGGVTKSFQKEDREVTVSSEDLGDIGNEESPLAVSGGLELKANLKTETFVPSEEEKNHEILAPSENPRERQPIGIADPQREPLVVNESLGVENSGSRANEDIHSRSHDKEEISNGRKDNTEAVRGHNAEANPKEVEEEERHTPKRKRKKHYPSSDDELDDNPDVLDSKIETAQRPCSGAELQEDQPVIIKRKRGRPRKHPVETPLKPKEDCKTDTGIITVEQSPPGGKLKVMQTDESSKEAGTLQERSVSNDDGEEKTVASVRRRGRKPKRSLTLSDDAESSEPERKRQKSVSESTEDKKDQESEEEEDEEEEDEPSGATTRSASRSEAQRSKAQLSPSTKRKRETSPPGARTRGQQRVEEAPGKKTKR</sequence>
<evidence type="ECO:0000313" key="6">
    <source>
        <dbReference type="Proteomes" id="UP000694851"/>
    </source>
</evidence>
<feature type="compositionally biased region" description="Polar residues" evidence="4">
    <location>
        <begin position="1251"/>
        <end position="1264"/>
    </location>
</feature>
<feature type="region of interest" description="Disordered" evidence="4">
    <location>
        <begin position="1568"/>
        <end position="1653"/>
    </location>
</feature>
<keyword evidence="6" id="KW-1185">Reference proteome</keyword>
<dbReference type="CTD" id="259282"/>
<feature type="compositionally biased region" description="Basic residues" evidence="4">
    <location>
        <begin position="2015"/>
        <end position="2024"/>
    </location>
</feature>
<feature type="non-terminal residue" evidence="7">
    <location>
        <position position="1"/>
    </location>
</feature>
<dbReference type="PANTHER" id="PTHR47391:SF1">
    <property type="entry name" value="BIORIENTATION OF CHROMOSOMES IN CELL DIVISION 1 LIKE 1"/>
    <property type="match status" value="1"/>
</dbReference>
<feature type="compositionally biased region" description="Polar residues" evidence="4">
    <location>
        <begin position="2071"/>
        <end position="2092"/>
    </location>
</feature>
<feature type="domain" description="BOD1/SHG1" evidence="5">
    <location>
        <begin position="26"/>
        <end position="121"/>
    </location>
</feature>
<evidence type="ECO:0000256" key="3">
    <source>
        <dbReference type="ARBA" id="ARBA00022454"/>
    </source>
</evidence>
<dbReference type="KEGG" id="hai:109390255"/>
<feature type="compositionally biased region" description="Polar residues" evidence="4">
    <location>
        <begin position="585"/>
        <end position="602"/>
    </location>
</feature>
<proteinExistence type="inferred from homology"/>
<reference evidence="7" key="1">
    <citation type="submission" date="2025-08" db="UniProtKB">
        <authorList>
            <consortium name="RefSeq"/>
        </authorList>
    </citation>
    <scope>IDENTIFICATION</scope>
    <source>
        <tissue evidence="7">Muscle</tissue>
    </source>
</reference>
<dbReference type="PANTHER" id="PTHR47391">
    <property type="entry name" value="BIORIENTATION OF CHROMOSOMES IN CELL DIVISION 1 LIKE 1"/>
    <property type="match status" value="1"/>
</dbReference>
<feature type="compositionally biased region" description="Low complexity" evidence="4">
    <location>
        <begin position="548"/>
        <end position="558"/>
    </location>
</feature>
<evidence type="ECO:0000256" key="2">
    <source>
        <dbReference type="ARBA" id="ARBA00008463"/>
    </source>
</evidence>
<feature type="compositionally biased region" description="Basic and acidic residues" evidence="4">
    <location>
        <begin position="1276"/>
        <end position="1290"/>
    </location>
</feature>
<dbReference type="GO" id="GO:0005694">
    <property type="term" value="C:chromosome"/>
    <property type="evidence" value="ECO:0007669"/>
    <property type="project" value="UniProtKB-SubCell"/>
</dbReference>
<dbReference type="Proteomes" id="UP000694851">
    <property type="component" value="Unplaced"/>
</dbReference>
<feature type="compositionally biased region" description="Polar residues" evidence="4">
    <location>
        <begin position="807"/>
        <end position="816"/>
    </location>
</feature>
<dbReference type="RefSeq" id="XP_019512043.1">
    <property type="nucleotide sequence ID" value="XM_019656498.1"/>
</dbReference>
<feature type="region of interest" description="Disordered" evidence="4">
    <location>
        <begin position="134"/>
        <end position="166"/>
    </location>
</feature>
<feature type="compositionally biased region" description="Basic and acidic residues" evidence="4">
    <location>
        <begin position="1952"/>
        <end position="1966"/>
    </location>
</feature>
<evidence type="ECO:0000313" key="7">
    <source>
        <dbReference type="RefSeq" id="XP_019512043.1"/>
    </source>
</evidence>
<feature type="compositionally biased region" description="Polar residues" evidence="4">
    <location>
        <begin position="1643"/>
        <end position="1653"/>
    </location>
</feature>
<evidence type="ECO:0000256" key="4">
    <source>
        <dbReference type="SAM" id="MobiDB-lite"/>
    </source>
</evidence>
<feature type="compositionally biased region" description="Acidic residues" evidence="4">
    <location>
        <begin position="2056"/>
        <end position="2069"/>
    </location>
</feature>
<gene>
    <name evidence="7" type="primary">BOD1L1</name>
</gene>
<feature type="compositionally biased region" description="Polar residues" evidence="4">
    <location>
        <begin position="685"/>
        <end position="694"/>
    </location>
</feature>
<feature type="compositionally biased region" description="Acidic residues" evidence="4">
    <location>
        <begin position="1907"/>
        <end position="1916"/>
    </location>
</feature>
<feature type="compositionally biased region" description="Basic residues" evidence="4">
    <location>
        <begin position="1942"/>
        <end position="1951"/>
    </location>
</feature>
<feature type="region of interest" description="Disordered" evidence="4">
    <location>
        <begin position="1343"/>
        <end position="1500"/>
    </location>
</feature>
<feature type="compositionally biased region" description="Low complexity" evidence="4">
    <location>
        <begin position="776"/>
        <end position="791"/>
    </location>
</feature>
<feature type="compositionally biased region" description="Low complexity" evidence="4">
    <location>
        <begin position="1072"/>
        <end position="1090"/>
    </location>
</feature>